<reference evidence="2 3" key="1">
    <citation type="submission" date="2015-07" db="EMBL/GenBank/DDBJ databases">
        <title>Comparative genomics of the Sigatoka disease complex on banana suggests a link between parallel evolutionary changes in Pseudocercospora fijiensis and Pseudocercospora eumusae and increased virulence on the banana host.</title>
        <authorList>
            <person name="Chang T.-C."/>
            <person name="Salvucci A."/>
            <person name="Crous P.W."/>
            <person name="Stergiopoulos I."/>
        </authorList>
    </citation>
    <scope>NUCLEOTIDE SEQUENCE [LARGE SCALE GENOMIC DNA]</scope>
    <source>
        <strain evidence="2 3">CBS 114824</strain>
    </source>
</reference>
<proteinExistence type="predicted"/>
<keyword evidence="1" id="KW-0175">Coiled coil</keyword>
<comment type="caution">
    <text evidence="2">The sequence shown here is derived from an EMBL/GenBank/DDBJ whole genome shotgun (WGS) entry which is preliminary data.</text>
</comment>
<organism evidence="2 3">
    <name type="scientific">Pseudocercospora eumusae</name>
    <dbReference type="NCBI Taxonomy" id="321146"/>
    <lineage>
        <taxon>Eukaryota</taxon>
        <taxon>Fungi</taxon>
        <taxon>Dikarya</taxon>
        <taxon>Ascomycota</taxon>
        <taxon>Pezizomycotina</taxon>
        <taxon>Dothideomycetes</taxon>
        <taxon>Dothideomycetidae</taxon>
        <taxon>Mycosphaerellales</taxon>
        <taxon>Mycosphaerellaceae</taxon>
        <taxon>Pseudocercospora</taxon>
    </lineage>
</organism>
<dbReference type="EMBL" id="LFZN01000139">
    <property type="protein sequence ID" value="KXS97555.1"/>
    <property type="molecule type" value="Genomic_DNA"/>
</dbReference>
<accession>A0A139H500</accession>
<gene>
    <name evidence="2" type="ORF">AC578_9763</name>
</gene>
<protein>
    <submittedName>
        <fullName evidence="2">Uncharacterized protein</fullName>
    </submittedName>
</protein>
<dbReference type="AlphaFoldDB" id="A0A139H500"/>
<evidence type="ECO:0000313" key="2">
    <source>
        <dbReference type="EMBL" id="KXS97555.1"/>
    </source>
</evidence>
<evidence type="ECO:0000256" key="1">
    <source>
        <dbReference type="SAM" id="Coils"/>
    </source>
</evidence>
<evidence type="ECO:0000313" key="3">
    <source>
        <dbReference type="Proteomes" id="UP000070133"/>
    </source>
</evidence>
<feature type="coiled-coil region" evidence="1">
    <location>
        <begin position="12"/>
        <end position="39"/>
    </location>
</feature>
<dbReference type="Proteomes" id="UP000070133">
    <property type="component" value="Unassembled WGS sequence"/>
</dbReference>
<sequence length="245" mass="26681">MYIQEAIQHTHVHRDEEDYQLTEEELERAKEEYAQTFAQRPHVQILLGNVLLIASRFAHLLRSACQNRGRPMLSAMKPPTRGPMAGPMNGAAENAAIETPRSSFLHRSASVPPTNVMGAENAIPSIRRHTRRVPIFGASAHGMMNTTARSSVLAYMILRPRISERGANAIGPTPNPTTKSVIIRRDTSSLTPKVMAGPVKSAVITALLNATAKQVIATTIVHHHLQALDQFLGFAGSPSTKVTSS</sequence>
<name>A0A139H500_9PEZI</name>
<keyword evidence="3" id="KW-1185">Reference proteome</keyword>
<dbReference type="OrthoDB" id="10569440at2759"/>